<dbReference type="EMBL" id="PQXN01000313">
    <property type="protein sequence ID" value="TGO46637.1"/>
    <property type="molecule type" value="Genomic_DNA"/>
</dbReference>
<organism evidence="2 3">
    <name type="scientific">Botryotinia convoluta</name>
    <dbReference type="NCBI Taxonomy" id="54673"/>
    <lineage>
        <taxon>Eukaryota</taxon>
        <taxon>Fungi</taxon>
        <taxon>Dikarya</taxon>
        <taxon>Ascomycota</taxon>
        <taxon>Pezizomycotina</taxon>
        <taxon>Leotiomycetes</taxon>
        <taxon>Helotiales</taxon>
        <taxon>Sclerotiniaceae</taxon>
        <taxon>Botryotinia</taxon>
    </lineage>
</organism>
<dbReference type="Proteomes" id="UP000297527">
    <property type="component" value="Unassembled WGS sequence"/>
</dbReference>
<protein>
    <submittedName>
        <fullName evidence="2">Uncharacterized protein</fullName>
    </submittedName>
</protein>
<feature type="region of interest" description="Disordered" evidence="1">
    <location>
        <begin position="18"/>
        <end position="45"/>
    </location>
</feature>
<feature type="compositionally biased region" description="Basic and acidic residues" evidence="1">
    <location>
        <begin position="32"/>
        <end position="41"/>
    </location>
</feature>
<evidence type="ECO:0000313" key="2">
    <source>
        <dbReference type="EMBL" id="TGO46637.1"/>
    </source>
</evidence>
<evidence type="ECO:0000313" key="3">
    <source>
        <dbReference type="Proteomes" id="UP000297527"/>
    </source>
</evidence>
<reference evidence="2 3" key="1">
    <citation type="submission" date="2017-12" db="EMBL/GenBank/DDBJ databases">
        <title>Comparative genomics of Botrytis spp.</title>
        <authorList>
            <person name="Valero-Jimenez C.A."/>
            <person name="Tapia P."/>
            <person name="Veloso J."/>
            <person name="Silva-Moreno E."/>
            <person name="Staats M."/>
            <person name="Valdes J.H."/>
            <person name="Van Kan J.A.L."/>
        </authorList>
    </citation>
    <scope>NUCLEOTIDE SEQUENCE [LARGE SCALE GENOMIC DNA]</scope>
    <source>
        <strain evidence="2 3">MUCL11595</strain>
    </source>
</reference>
<keyword evidence="3" id="KW-1185">Reference proteome</keyword>
<name>A0A4Z1HNZ3_9HELO</name>
<dbReference type="AlphaFoldDB" id="A0A4Z1HNZ3"/>
<proteinExistence type="predicted"/>
<evidence type="ECO:0000256" key="1">
    <source>
        <dbReference type="SAM" id="MobiDB-lite"/>
    </source>
</evidence>
<dbReference type="OrthoDB" id="4062651at2759"/>
<accession>A0A4Z1HNZ3</accession>
<gene>
    <name evidence="2" type="ORF">BCON_0314g00090</name>
</gene>
<sequence length="64" mass="7365">MELGQYCFRWERPPQSRLSKKSCEENVNGTDQELHNEEHKKATVAATEADDSIVYPAEGLENQR</sequence>
<comment type="caution">
    <text evidence="2">The sequence shown here is derived from an EMBL/GenBank/DDBJ whole genome shotgun (WGS) entry which is preliminary data.</text>
</comment>